<evidence type="ECO:0000313" key="2">
    <source>
        <dbReference type="EMBL" id="DAE08644.1"/>
    </source>
</evidence>
<dbReference type="EMBL" id="BK015472">
    <property type="protein sequence ID" value="DAE08644.1"/>
    <property type="molecule type" value="Genomic_DNA"/>
</dbReference>
<feature type="transmembrane region" description="Helical" evidence="1">
    <location>
        <begin position="12"/>
        <end position="31"/>
    </location>
</feature>
<protein>
    <submittedName>
        <fullName evidence="2">Uncharacterized protein</fullName>
    </submittedName>
</protein>
<keyword evidence="1" id="KW-0472">Membrane</keyword>
<reference evidence="2" key="1">
    <citation type="journal article" date="2021" name="Proc. Natl. Acad. Sci. U.S.A.">
        <title>A Catalog of Tens of Thousands of Viruses from Human Metagenomes Reveals Hidden Associations with Chronic Diseases.</title>
        <authorList>
            <person name="Tisza M.J."/>
            <person name="Buck C.B."/>
        </authorList>
    </citation>
    <scope>NUCLEOTIDE SEQUENCE</scope>
    <source>
        <strain evidence="2">CtwwN25</strain>
    </source>
</reference>
<organism evidence="2">
    <name type="scientific">Myoviridae sp. ctwwN25</name>
    <dbReference type="NCBI Taxonomy" id="2825209"/>
    <lineage>
        <taxon>Viruses</taxon>
        <taxon>Duplodnaviria</taxon>
        <taxon>Heunggongvirae</taxon>
        <taxon>Uroviricota</taxon>
        <taxon>Caudoviricetes</taxon>
    </lineage>
</organism>
<name>A0A8S5PQZ0_9CAUD</name>
<evidence type="ECO:0000256" key="1">
    <source>
        <dbReference type="SAM" id="Phobius"/>
    </source>
</evidence>
<proteinExistence type="predicted"/>
<accession>A0A8S5PQZ0</accession>
<keyword evidence="1" id="KW-0812">Transmembrane</keyword>
<keyword evidence="1" id="KW-1133">Transmembrane helix</keyword>
<sequence length="108" mass="12381">MSEKEKKYFNILALSIITAGIIAVTVGFIAARSYNNNNENYSAEASEYLDLVKIEGRYENTPIIHDSANIYYDRNTKVMYFGYYSNSHYGWMCPIYNADGSLKLYDGE</sequence>